<feature type="transmembrane region" description="Helical" evidence="7">
    <location>
        <begin position="450"/>
        <end position="468"/>
    </location>
</feature>
<feature type="transmembrane region" description="Helical" evidence="7">
    <location>
        <begin position="175"/>
        <end position="200"/>
    </location>
</feature>
<dbReference type="Pfam" id="PF07690">
    <property type="entry name" value="MFS_1"/>
    <property type="match status" value="1"/>
</dbReference>
<evidence type="ECO:0000256" key="1">
    <source>
        <dbReference type="ARBA" id="ARBA00004141"/>
    </source>
</evidence>
<keyword evidence="5 7" id="KW-0472">Membrane</keyword>
<feature type="transmembrane region" description="Helical" evidence="7">
    <location>
        <begin position="89"/>
        <end position="106"/>
    </location>
</feature>
<dbReference type="FunFam" id="1.20.1720.10:FF:000009">
    <property type="entry name" value="MFS multidrug transporter"/>
    <property type="match status" value="1"/>
</dbReference>
<evidence type="ECO:0000313" key="10">
    <source>
        <dbReference type="Proteomes" id="UP000033483"/>
    </source>
</evidence>
<dbReference type="AlphaFoldDB" id="A0A0F4ZK47"/>
<feature type="transmembrane region" description="Helical" evidence="7">
    <location>
        <begin position="50"/>
        <end position="69"/>
    </location>
</feature>
<dbReference type="OrthoDB" id="440553at2759"/>
<dbReference type="EMBL" id="LAEV01000191">
    <property type="protein sequence ID" value="KKA30902.1"/>
    <property type="molecule type" value="Genomic_DNA"/>
</dbReference>
<feature type="transmembrane region" description="Helical" evidence="7">
    <location>
        <begin position="206"/>
        <end position="225"/>
    </location>
</feature>
<feature type="transmembrane region" description="Helical" evidence="7">
    <location>
        <begin position="384"/>
        <end position="403"/>
    </location>
</feature>
<dbReference type="InterPro" id="IPR036259">
    <property type="entry name" value="MFS_trans_sf"/>
</dbReference>
<dbReference type="CDD" id="cd17323">
    <property type="entry name" value="MFS_Tpo1_MDR_like"/>
    <property type="match status" value="1"/>
</dbReference>
<evidence type="ECO:0000256" key="5">
    <source>
        <dbReference type="ARBA" id="ARBA00023136"/>
    </source>
</evidence>
<feature type="transmembrane region" description="Helical" evidence="7">
    <location>
        <begin position="409"/>
        <end position="429"/>
    </location>
</feature>
<evidence type="ECO:0000313" key="9">
    <source>
        <dbReference type="EMBL" id="KKA30902.1"/>
    </source>
</evidence>
<dbReference type="InterPro" id="IPR011701">
    <property type="entry name" value="MFS"/>
</dbReference>
<dbReference type="PRINTS" id="PR01036">
    <property type="entry name" value="TCRTETB"/>
</dbReference>
<feature type="transmembrane region" description="Helical" evidence="7">
    <location>
        <begin position="142"/>
        <end position="163"/>
    </location>
</feature>
<feature type="domain" description="Major facilitator superfamily (MFS) profile" evidence="8">
    <location>
        <begin position="51"/>
        <end position="499"/>
    </location>
</feature>
<evidence type="ECO:0000256" key="4">
    <source>
        <dbReference type="ARBA" id="ARBA00022989"/>
    </source>
</evidence>
<dbReference type="InterPro" id="IPR020846">
    <property type="entry name" value="MFS_dom"/>
</dbReference>
<feature type="transmembrane region" description="Helical" evidence="7">
    <location>
        <begin position="291"/>
        <end position="309"/>
    </location>
</feature>
<comment type="subcellular location">
    <subcellularLocation>
        <location evidence="1">Membrane</location>
        <topology evidence="1">Multi-pass membrane protein</topology>
    </subcellularLocation>
</comment>
<protein>
    <recommendedName>
        <fullName evidence="8">Major facilitator superfamily (MFS) profile domain-containing protein</fullName>
    </recommendedName>
</protein>
<dbReference type="PANTHER" id="PTHR23502:SF51">
    <property type="entry name" value="QUINIDINE RESISTANCE PROTEIN 1-RELATED"/>
    <property type="match status" value="1"/>
</dbReference>
<evidence type="ECO:0000256" key="2">
    <source>
        <dbReference type="ARBA" id="ARBA00022448"/>
    </source>
</evidence>
<feature type="transmembrane region" description="Helical" evidence="7">
    <location>
        <begin position="118"/>
        <end position="136"/>
    </location>
</feature>
<keyword evidence="10" id="KW-1185">Reference proteome</keyword>
<feature type="region of interest" description="Disordered" evidence="6">
    <location>
        <begin position="1"/>
        <end position="34"/>
    </location>
</feature>
<feature type="transmembrane region" description="Helical" evidence="7">
    <location>
        <begin position="329"/>
        <end position="349"/>
    </location>
</feature>
<evidence type="ECO:0000256" key="3">
    <source>
        <dbReference type="ARBA" id="ARBA00022692"/>
    </source>
</evidence>
<sequence length="513" mass="54573">MAPDDSDDTHIGPGPGPGPASDLEKSAADSTSAPAHAPPYTVYTLWQKRLIVLGCSIAAFFSPMTQQIYYPALPTLASTFHVTDSQINLTVSTYMIFQGLTPMFLGNLSDSMGRRPTYMVCFTVYIAANIGLALAPNYASLLVLRCLQAAGGSSTISLAFAVVADVVTSAERGAFIGFTALPIVLAPAIGPVIGGVLAQYLGWRAIFWYLVIFSGVVMVALFLVFPETCRKITGDGSITPPRLNRTGYALIKDALGKSSTTAVAAAAPPPRAKLTLPNPLPSIMILTEKELGLLLFNSAVVYSGFYTISTALPSQFRKIYGLNDVQTGLMFLPMAAGSTVTAAIVGPLMNWNYRRHCAALHIPYDRLRQQNLAGFPIERARLEVGLPLMALAALTIIAWGWVVHVQAPLAVPCVLMFVLGVGLVGYNNTSNALVVDVNQSRAGAASASNNLTRCLFGAGASAAILPLIEAIGIQWAFTIIGSLYFVASPMLFAVMKHGVRWRAEIAEKKLAGK</sequence>
<comment type="caution">
    <text evidence="9">The sequence shown here is derived from an EMBL/GenBank/DDBJ whole genome shotgun (WGS) entry which is preliminary data.</text>
</comment>
<feature type="transmembrane region" description="Helical" evidence="7">
    <location>
        <begin position="474"/>
        <end position="494"/>
    </location>
</feature>
<evidence type="ECO:0000259" key="8">
    <source>
        <dbReference type="PROSITE" id="PS50850"/>
    </source>
</evidence>
<evidence type="ECO:0000256" key="7">
    <source>
        <dbReference type="SAM" id="Phobius"/>
    </source>
</evidence>
<organism evidence="9 10">
    <name type="scientific">Thielaviopsis punctulata</name>
    <dbReference type="NCBI Taxonomy" id="72032"/>
    <lineage>
        <taxon>Eukaryota</taxon>
        <taxon>Fungi</taxon>
        <taxon>Dikarya</taxon>
        <taxon>Ascomycota</taxon>
        <taxon>Pezizomycotina</taxon>
        <taxon>Sordariomycetes</taxon>
        <taxon>Hypocreomycetidae</taxon>
        <taxon>Microascales</taxon>
        <taxon>Ceratocystidaceae</taxon>
        <taxon>Thielaviopsis</taxon>
    </lineage>
</organism>
<name>A0A0F4ZK47_9PEZI</name>
<dbReference type="SUPFAM" id="SSF103473">
    <property type="entry name" value="MFS general substrate transporter"/>
    <property type="match status" value="1"/>
</dbReference>
<keyword evidence="4 7" id="KW-1133">Transmembrane helix</keyword>
<accession>A0A0F4ZK47</accession>
<dbReference type="Proteomes" id="UP000033483">
    <property type="component" value="Unassembled WGS sequence"/>
</dbReference>
<dbReference type="Gene3D" id="1.20.1250.20">
    <property type="entry name" value="MFS general substrate transporter like domains"/>
    <property type="match status" value="1"/>
</dbReference>
<reference evidence="9 10" key="1">
    <citation type="submission" date="2015-03" db="EMBL/GenBank/DDBJ databases">
        <authorList>
            <person name="Radwan O."/>
            <person name="Al-Naeli F.A."/>
            <person name="Rendon G.A."/>
            <person name="Fields C."/>
        </authorList>
    </citation>
    <scope>NUCLEOTIDE SEQUENCE [LARGE SCALE GENOMIC DNA]</scope>
    <source>
        <strain evidence="9">CR-DP1</strain>
    </source>
</reference>
<dbReference type="GO" id="GO:0022857">
    <property type="term" value="F:transmembrane transporter activity"/>
    <property type="evidence" value="ECO:0007669"/>
    <property type="project" value="InterPro"/>
</dbReference>
<proteinExistence type="predicted"/>
<evidence type="ECO:0000256" key="6">
    <source>
        <dbReference type="SAM" id="MobiDB-lite"/>
    </source>
</evidence>
<dbReference type="GO" id="GO:0005886">
    <property type="term" value="C:plasma membrane"/>
    <property type="evidence" value="ECO:0007669"/>
    <property type="project" value="TreeGrafter"/>
</dbReference>
<keyword evidence="2" id="KW-0813">Transport</keyword>
<gene>
    <name evidence="9" type="ORF">TD95_002628</name>
</gene>
<dbReference type="PANTHER" id="PTHR23502">
    <property type="entry name" value="MAJOR FACILITATOR SUPERFAMILY"/>
    <property type="match status" value="1"/>
</dbReference>
<dbReference type="PROSITE" id="PS50850">
    <property type="entry name" value="MFS"/>
    <property type="match status" value="1"/>
</dbReference>
<keyword evidence="3 7" id="KW-0812">Transmembrane</keyword>